<organism evidence="9 10">
    <name type="scientific">Leeuwenhoekiella nanhaiensis</name>
    <dbReference type="NCBI Taxonomy" id="1655491"/>
    <lineage>
        <taxon>Bacteria</taxon>
        <taxon>Pseudomonadati</taxon>
        <taxon>Bacteroidota</taxon>
        <taxon>Flavobacteriia</taxon>
        <taxon>Flavobacteriales</taxon>
        <taxon>Flavobacteriaceae</taxon>
        <taxon>Leeuwenhoekiella</taxon>
    </lineage>
</organism>
<dbReference type="Pfam" id="PF02397">
    <property type="entry name" value="Bac_transf"/>
    <property type="match status" value="1"/>
</dbReference>
<accession>A0A2G1VND3</accession>
<keyword evidence="10" id="KW-1185">Reference proteome</keyword>
<dbReference type="InterPro" id="IPR003362">
    <property type="entry name" value="Bact_transf"/>
</dbReference>
<comment type="caution">
    <text evidence="9">The sequence shown here is derived from an EMBL/GenBank/DDBJ whole genome shotgun (WGS) entry which is preliminary data.</text>
</comment>
<keyword evidence="4 7" id="KW-0812">Transmembrane</keyword>
<keyword evidence="6 7" id="KW-0472">Membrane</keyword>
<dbReference type="AlphaFoldDB" id="A0A2G1VND3"/>
<evidence type="ECO:0000256" key="1">
    <source>
        <dbReference type="ARBA" id="ARBA00004141"/>
    </source>
</evidence>
<dbReference type="Gene3D" id="3.40.50.720">
    <property type="entry name" value="NAD(P)-binding Rossmann-like Domain"/>
    <property type="match status" value="1"/>
</dbReference>
<feature type="transmembrane region" description="Helical" evidence="7">
    <location>
        <begin position="98"/>
        <end position="118"/>
    </location>
</feature>
<dbReference type="PANTHER" id="PTHR30576:SF0">
    <property type="entry name" value="UNDECAPRENYL-PHOSPHATE N-ACETYLGALACTOSAMINYL 1-PHOSPHATE TRANSFERASE-RELATED"/>
    <property type="match status" value="1"/>
</dbReference>
<evidence type="ECO:0000313" key="9">
    <source>
        <dbReference type="EMBL" id="PHQ28272.1"/>
    </source>
</evidence>
<dbReference type="RefSeq" id="WP_099647247.1">
    <property type="nucleotide sequence ID" value="NZ_KZ319298.1"/>
</dbReference>
<dbReference type="InterPro" id="IPR017475">
    <property type="entry name" value="EPS_sugar_tfrase"/>
</dbReference>
<dbReference type="Pfam" id="PF13727">
    <property type="entry name" value="CoA_binding_3"/>
    <property type="match status" value="1"/>
</dbReference>
<reference evidence="9 10" key="1">
    <citation type="submission" date="2017-08" db="EMBL/GenBank/DDBJ databases">
        <title>The whole genome shortgun sequences of strain Leeuwenhoekiella nanhaiensis G18 from the South China Sea.</title>
        <authorList>
            <person name="Liu Q."/>
        </authorList>
    </citation>
    <scope>NUCLEOTIDE SEQUENCE [LARGE SCALE GENOMIC DNA]</scope>
    <source>
        <strain evidence="9 10">G18</strain>
    </source>
</reference>
<feature type="transmembrane region" description="Helical" evidence="7">
    <location>
        <begin position="262"/>
        <end position="284"/>
    </location>
</feature>
<dbReference type="GO" id="GO:0016780">
    <property type="term" value="F:phosphotransferase activity, for other substituted phosphate groups"/>
    <property type="evidence" value="ECO:0007669"/>
    <property type="project" value="TreeGrafter"/>
</dbReference>
<evidence type="ECO:0000256" key="5">
    <source>
        <dbReference type="ARBA" id="ARBA00022989"/>
    </source>
</evidence>
<comment type="subcellular location">
    <subcellularLocation>
        <location evidence="1">Membrane</location>
        <topology evidence="1">Multi-pass membrane protein</topology>
    </subcellularLocation>
</comment>
<evidence type="ECO:0000259" key="8">
    <source>
        <dbReference type="Pfam" id="PF02397"/>
    </source>
</evidence>
<sequence length="448" mass="52049">MKRSLFIVPISILVHLSLINGVLFWFSPETYLMPGSVLVYNASWLMAAYALNYYPTARKERFFTNIHKPLQLYVLFGLAYFAWFSLADLPKGDTGRQLGILGLLFGLLLVYRVVFYAARSKYREEGGNAVNVVVIGRDRNLKKIRKVFDEPDLGYRYLGYFDNAHSPSPTYLGKVEECFAYMRKHDVHEIFCMASRLSQPQLFNLIAYADNNLTKLKIIPDNKEIFTRAMTIELYENIPVLNLRELPLDRPYAQALKRSFDVVFSALVIVFILSWLSPLIAILMQINAPGPVFFKQKRHGVNKRVFWCYKFRSMITTADADRRMMTKNDDRVTRLGRVLRRTSIDELPQFFNVFLGDMSVVGPRPHMELHTEQYQSSVDKYLVRHFVKPGITGLAQIRGYRGEIMEQADIVNRTRLDIFYVEKWSLWLDVKIIIKTILNAVRGEEKAY</sequence>
<evidence type="ECO:0000256" key="3">
    <source>
        <dbReference type="ARBA" id="ARBA00022679"/>
    </source>
</evidence>
<comment type="similarity">
    <text evidence="2">Belongs to the bacterial sugar transferase family.</text>
</comment>
<feature type="domain" description="Bacterial sugar transferase" evidence="8">
    <location>
        <begin position="257"/>
        <end position="440"/>
    </location>
</feature>
<gene>
    <name evidence="9" type="ORF">CJ305_15660</name>
</gene>
<dbReference type="EMBL" id="NQXA01000016">
    <property type="protein sequence ID" value="PHQ28272.1"/>
    <property type="molecule type" value="Genomic_DNA"/>
</dbReference>
<evidence type="ECO:0000256" key="6">
    <source>
        <dbReference type="ARBA" id="ARBA00023136"/>
    </source>
</evidence>
<evidence type="ECO:0000256" key="2">
    <source>
        <dbReference type="ARBA" id="ARBA00006464"/>
    </source>
</evidence>
<keyword evidence="3 9" id="KW-0808">Transferase</keyword>
<proteinExistence type="inferred from homology"/>
<protein>
    <submittedName>
        <fullName evidence="9">Undecaprenyl-phosphate glucose phosphotransferase</fullName>
    </submittedName>
</protein>
<feature type="transmembrane region" description="Helical" evidence="7">
    <location>
        <begin position="38"/>
        <end position="57"/>
    </location>
</feature>
<keyword evidence="5 7" id="KW-1133">Transmembrane helix</keyword>
<dbReference type="Proteomes" id="UP000229433">
    <property type="component" value="Unassembled WGS sequence"/>
</dbReference>
<dbReference type="PANTHER" id="PTHR30576">
    <property type="entry name" value="COLANIC BIOSYNTHESIS UDP-GLUCOSE LIPID CARRIER TRANSFERASE"/>
    <property type="match status" value="1"/>
</dbReference>
<dbReference type="GO" id="GO:0016020">
    <property type="term" value="C:membrane"/>
    <property type="evidence" value="ECO:0007669"/>
    <property type="project" value="UniProtKB-SubCell"/>
</dbReference>
<dbReference type="OrthoDB" id="9808602at2"/>
<feature type="transmembrane region" description="Helical" evidence="7">
    <location>
        <begin position="5"/>
        <end position="26"/>
    </location>
</feature>
<evidence type="ECO:0000313" key="10">
    <source>
        <dbReference type="Proteomes" id="UP000229433"/>
    </source>
</evidence>
<evidence type="ECO:0000256" key="7">
    <source>
        <dbReference type="SAM" id="Phobius"/>
    </source>
</evidence>
<feature type="transmembrane region" description="Helical" evidence="7">
    <location>
        <begin position="69"/>
        <end position="86"/>
    </location>
</feature>
<name>A0A2G1VND3_9FLAO</name>
<dbReference type="NCBIfam" id="TIGR03025">
    <property type="entry name" value="EPS_sugtrans"/>
    <property type="match status" value="1"/>
</dbReference>
<evidence type="ECO:0000256" key="4">
    <source>
        <dbReference type="ARBA" id="ARBA00022692"/>
    </source>
</evidence>